<gene>
    <name evidence="1" type="ORF">SEVIR_7G067990v2</name>
</gene>
<dbReference type="AlphaFoldDB" id="A0A4U6TR09"/>
<name>A0A4U6TR09_SETVI</name>
<dbReference type="Proteomes" id="UP000298652">
    <property type="component" value="Chromosome 7"/>
</dbReference>
<dbReference type="EMBL" id="CM016558">
    <property type="protein sequence ID" value="TKW03835.1"/>
    <property type="molecule type" value="Genomic_DNA"/>
</dbReference>
<dbReference type="Gramene" id="TKW03835">
    <property type="protein sequence ID" value="TKW03835"/>
    <property type="gene ID" value="SEVIR_7G067990v2"/>
</dbReference>
<keyword evidence="2" id="KW-1185">Reference proteome</keyword>
<evidence type="ECO:0000313" key="1">
    <source>
        <dbReference type="EMBL" id="TKW03835.1"/>
    </source>
</evidence>
<evidence type="ECO:0000313" key="2">
    <source>
        <dbReference type="Proteomes" id="UP000298652"/>
    </source>
</evidence>
<organism evidence="1 2">
    <name type="scientific">Setaria viridis</name>
    <name type="common">Green bristlegrass</name>
    <name type="synonym">Setaria italica subsp. viridis</name>
    <dbReference type="NCBI Taxonomy" id="4556"/>
    <lineage>
        <taxon>Eukaryota</taxon>
        <taxon>Viridiplantae</taxon>
        <taxon>Streptophyta</taxon>
        <taxon>Embryophyta</taxon>
        <taxon>Tracheophyta</taxon>
        <taxon>Spermatophyta</taxon>
        <taxon>Magnoliopsida</taxon>
        <taxon>Liliopsida</taxon>
        <taxon>Poales</taxon>
        <taxon>Poaceae</taxon>
        <taxon>PACMAD clade</taxon>
        <taxon>Panicoideae</taxon>
        <taxon>Panicodae</taxon>
        <taxon>Paniceae</taxon>
        <taxon>Cenchrinae</taxon>
        <taxon>Setaria</taxon>
    </lineage>
</organism>
<reference evidence="1" key="1">
    <citation type="submission" date="2019-03" db="EMBL/GenBank/DDBJ databases">
        <title>WGS assembly of Setaria viridis.</title>
        <authorList>
            <person name="Huang P."/>
            <person name="Jenkins J."/>
            <person name="Grimwood J."/>
            <person name="Barry K."/>
            <person name="Healey A."/>
            <person name="Mamidi S."/>
            <person name="Sreedasyam A."/>
            <person name="Shu S."/>
            <person name="Feldman M."/>
            <person name="Wu J."/>
            <person name="Yu Y."/>
            <person name="Chen C."/>
            <person name="Johnson J."/>
            <person name="Rokhsar D."/>
            <person name="Baxter I."/>
            <person name="Schmutz J."/>
            <person name="Brutnell T."/>
            <person name="Kellogg E."/>
        </authorList>
    </citation>
    <scope>NUCLEOTIDE SEQUENCE [LARGE SCALE GENOMIC DNA]</scope>
</reference>
<accession>A0A4U6TR09</accession>
<sequence>MAPSGLRPKLLGLFVISILQLQYQFSIVM</sequence>
<protein>
    <submittedName>
        <fullName evidence="1">Uncharacterized protein</fullName>
    </submittedName>
</protein>
<proteinExistence type="predicted"/>